<evidence type="ECO:0000313" key="12">
    <source>
        <dbReference type="Proteomes" id="UP000295247"/>
    </source>
</evidence>
<dbReference type="InterPro" id="IPR036038">
    <property type="entry name" value="Aminotransferase-like"/>
</dbReference>
<dbReference type="InterPro" id="IPR043131">
    <property type="entry name" value="BCAT-like_N"/>
</dbReference>
<name>A0A4R4AAI8_MARGR</name>
<dbReference type="GO" id="GO:0008696">
    <property type="term" value="F:4-amino-4-deoxychorismate lyase activity"/>
    <property type="evidence" value="ECO:0007669"/>
    <property type="project" value="UniProtKB-UniRule"/>
</dbReference>
<sequence length="290" mass="31610">MSDSSVSPQPTHDTPGAPLRVLLNGCPLSDLTITDRALHYGDGLFETLLVRAGRPCQWSRHLARLAHGCARLGLPLPPAAQLESELATLLDGVEEGVLKLMLTRGSGGRGYRPPMRPEPRRILLLYPRPPGPDWRRGVAVRYCRTPVSVNPALAGLKHLNRLDAVLARREWDDGAIAEGLMQTPDGAICGGTMSNLFLWDGARLYTPALDQAGITGTVRELVRELAAEAGIGCEVRRLNGDDLERARALFLTNAVIAVWPVARLEARRFDLDDQPWDLLHAVRAASHTPG</sequence>
<dbReference type="InterPro" id="IPR043132">
    <property type="entry name" value="BCAT-like_C"/>
</dbReference>
<evidence type="ECO:0000256" key="10">
    <source>
        <dbReference type="NCBIfam" id="TIGR03461"/>
    </source>
</evidence>
<comment type="pathway">
    <text evidence="7">Cofactor biosynthesis; tetrahydrofolate biosynthesis; 4-aminobenzoate from chorismate: step 2/2.</text>
</comment>
<dbReference type="EMBL" id="SMDC01000005">
    <property type="protein sequence ID" value="TCW35865.1"/>
    <property type="molecule type" value="Genomic_DNA"/>
</dbReference>
<proteinExistence type="inferred from homology"/>
<evidence type="ECO:0000256" key="2">
    <source>
        <dbReference type="ARBA" id="ARBA00009320"/>
    </source>
</evidence>
<evidence type="ECO:0000256" key="5">
    <source>
        <dbReference type="ARBA" id="ARBA00022909"/>
    </source>
</evidence>
<protein>
    <recommendedName>
        <fullName evidence="8 10">Aminodeoxychorismate lyase</fullName>
        <ecNumber evidence="8 10">4.1.3.38</ecNumber>
    </recommendedName>
</protein>
<keyword evidence="6 11" id="KW-0456">Lyase</keyword>
<dbReference type="InterPro" id="IPR050571">
    <property type="entry name" value="Class-IV_PLP-Dep_Aminotrnsfr"/>
</dbReference>
<organism evidence="11 12">
    <name type="scientific">Marichromatium gracile</name>
    <name type="common">Chromatium gracile</name>
    <dbReference type="NCBI Taxonomy" id="1048"/>
    <lineage>
        <taxon>Bacteria</taxon>
        <taxon>Pseudomonadati</taxon>
        <taxon>Pseudomonadota</taxon>
        <taxon>Gammaproteobacteria</taxon>
        <taxon>Chromatiales</taxon>
        <taxon>Chromatiaceae</taxon>
        <taxon>Marichromatium</taxon>
    </lineage>
</organism>
<dbReference type="AlphaFoldDB" id="A0A4R4AAI8"/>
<dbReference type="InterPro" id="IPR001544">
    <property type="entry name" value="Aminotrans_IV"/>
</dbReference>
<keyword evidence="5" id="KW-0289">Folate biosynthesis</keyword>
<evidence type="ECO:0000313" key="11">
    <source>
        <dbReference type="EMBL" id="TCW35865.1"/>
    </source>
</evidence>
<evidence type="ECO:0000256" key="1">
    <source>
        <dbReference type="ARBA" id="ARBA00001933"/>
    </source>
</evidence>
<keyword evidence="4" id="KW-0663">Pyridoxal phosphate</keyword>
<evidence type="ECO:0000256" key="4">
    <source>
        <dbReference type="ARBA" id="ARBA00022898"/>
    </source>
</evidence>
<dbReference type="SUPFAM" id="SSF56752">
    <property type="entry name" value="D-aminoacid aminotransferase-like PLP-dependent enzymes"/>
    <property type="match status" value="1"/>
</dbReference>
<comment type="caution">
    <text evidence="11">The sequence shown here is derived from an EMBL/GenBank/DDBJ whole genome shotgun (WGS) entry which is preliminary data.</text>
</comment>
<dbReference type="GO" id="GO:0046656">
    <property type="term" value="P:folic acid biosynthetic process"/>
    <property type="evidence" value="ECO:0007669"/>
    <property type="project" value="UniProtKB-KW"/>
</dbReference>
<dbReference type="NCBIfam" id="TIGR03461">
    <property type="entry name" value="pabC_Proteo"/>
    <property type="match status" value="1"/>
</dbReference>
<dbReference type="EC" id="4.1.3.38" evidence="8 10"/>
<evidence type="ECO:0000256" key="8">
    <source>
        <dbReference type="ARBA" id="ARBA00035676"/>
    </source>
</evidence>
<dbReference type="PANTHER" id="PTHR42743:SF2">
    <property type="entry name" value="AMINODEOXYCHORISMATE LYASE"/>
    <property type="match status" value="1"/>
</dbReference>
<comment type="cofactor">
    <cofactor evidence="1">
        <name>pyridoxal 5'-phosphate</name>
        <dbReference type="ChEBI" id="CHEBI:597326"/>
    </cofactor>
</comment>
<evidence type="ECO:0000256" key="6">
    <source>
        <dbReference type="ARBA" id="ARBA00023239"/>
    </source>
</evidence>
<dbReference type="Gene3D" id="3.20.10.10">
    <property type="entry name" value="D-amino Acid Aminotransferase, subunit A, domain 2"/>
    <property type="match status" value="1"/>
</dbReference>
<evidence type="ECO:0000256" key="7">
    <source>
        <dbReference type="ARBA" id="ARBA00035633"/>
    </source>
</evidence>
<evidence type="ECO:0000256" key="9">
    <source>
        <dbReference type="ARBA" id="ARBA00049529"/>
    </source>
</evidence>
<dbReference type="GO" id="GO:0008153">
    <property type="term" value="P:4-aminobenzoate biosynthetic process"/>
    <property type="evidence" value="ECO:0007669"/>
    <property type="project" value="UniProtKB-UniRule"/>
</dbReference>
<accession>A0A4R4AAI8</accession>
<comment type="catalytic activity">
    <reaction evidence="9">
        <text>4-amino-4-deoxychorismate = 4-aminobenzoate + pyruvate + H(+)</text>
        <dbReference type="Rhea" id="RHEA:16201"/>
        <dbReference type="ChEBI" id="CHEBI:15361"/>
        <dbReference type="ChEBI" id="CHEBI:15378"/>
        <dbReference type="ChEBI" id="CHEBI:17836"/>
        <dbReference type="ChEBI" id="CHEBI:58406"/>
        <dbReference type="EC" id="4.1.3.38"/>
    </reaction>
</comment>
<gene>
    <name evidence="11" type="ORF">EDC29_10539</name>
</gene>
<dbReference type="GO" id="GO:0030170">
    <property type="term" value="F:pyridoxal phosphate binding"/>
    <property type="evidence" value="ECO:0007669"/>
    <property type="project" value="InterPro"/>
</dbReference>
<dbReference type="Proteomes" id="UP000295247">
    <property type="component" value="Unassembled WGS sequence"/>
</dbReference>
<comment type="similarity">
    <text evidence="2">Belongs to the class-IV pyridoxal-phosphate-dependent aminotransferase family.</text>
</comment>
<comment type="subunit">
    <text evidence="3">Homodimer.</text>
</comment>
<dbReference type="PANTHER" id="PTHR42743">
    <property type="entry name" value="AMINO-ACID AMINOTRANSFERASE"/>
    <property type="match status" value="1"/>
</dbReference>
<dbReference type="Pfam" id="PF01063">
    <property type="entry name" value="Aminotran_4"/>
    <property type="match status" value="1"/>
</dbReference>
<dbReference type="CDD" id="cd01559">
    <property type="entry name" value="ADCL_like"/>
    <property type="match status" value="1"/>
</dbReference>
<dbReference type="GO" id="GO:0005829">
    <property type="term" value="C:cytosol"/>
    <property type="evidence" value="ECO:0007669"/>
    <property type="project" value="TreeGrafter"/>
</dbReference>
<dbReference type="InterPro" id="IPR017824">
    <property type="entry name" value="Aminodeoxychorismate_lyase_IV"/>
</dbReference>
<dbReference type="Gene3D" id="3.30.470.10">
    <property type="match status" value="1"/>
</dbReference>
<reference evidence="11 12" key="1">
    <citation type="submission" date="2019-03" db="EMBL/GenBank/DDBJ databases">
        <title>Genomic Encyclopedia of Type Strains, Phase IV (KMG-IV): sequencing the most valuable type-strain genomes for metagenomic binning, comparative biology and taxonomic classification.</title>
        <authorList>
            <person name="Goeker M."/>
        </authorList>
    </citation>
    <scope>NUCLEOTIDE SEQUENCE [LARGE SCALE GENOMIC DNA]</scope>
    <source>
        <strain evidence="11 12">DSM 203</strain>
    </source>
</reference>
<evidence type="ECO:0000256" key="3">
    <source>
        <dbReference type="ARBA" id="ARBA00011738"/>
    </source>
</evidence>